<feature type="domain" description="RCC1-like" evidence="3">
    <location>
        <begin position="99"/>
        <end position="494"/>
    </location>
</feature>
<dbReference type="PROSITE" id="PS50012">
    <property type="entry name" value="RCC1_3"/>
    <property type="match status" value="3"/>
</dbReference>
<dbReference type="InterPro" id="IPR053245">
    <property type="entry name" value="MitoProcess-Associated"/>
</dbReference>
<keyword evidence="5" id="KW-1185">Reference proteome</keyword>
<evidence type="ECO:0000256" key="1">
    <source>
        <dbReference type="ARBA" id="ARBA00022737"/>
    </source>
</evidence>
<comment type="caution">
    <text evidence="4">The sequence shown here is derived from an EMBL/GenBank/DDBJ whole genome shotgun (WGS) entry which is preliminary data.</text>
</comment>
<dbReference type="InterPro" id="IPR000408">
    <property type="entry name" value="Reg_chr_condens"/>
</dbReference>
<organism evidence="4 5">
    <name type="scientific">Sphaerosporella brunnea</name>
    <dbReference type="NCBI Taxonomy" id="1250544"/>
    <lineage>
        <taxon>Eukaryota</taxon>
        <taxon>Fungi</taxon>
        <taxon>Dikarya</taxon>
        <taxon>Ascomycota</taxon>
        <taxon>Pezizomycotina</taxon>
        <taxon>Pezizomycetes</taxon>
        <taxon>Pezizales</taxon>
        <taxon>Pyronemataceae</taxon>
        <taxon>Sphaerosporella</taxon>
    </lineage>
</organism>
<protein>
    <submittedName>
        <fullName evidence="4">Mitochondrial protein-like protein Fmp25</fullName>
    </submittedName>
</protein>
<sequence>MFKPNPSAVRTLSRSFTCRQIFSGARRRLHTRVQNVARPRTTTLFAAAAGIAAGVMVYQTVEFGKVVHADASPAVFQGPASSLSLQHLQVEKALENPGVYVWGDNSGKVIAPDSKEKVIKTPRRLKFFDGQLLRDLQLSQDVGVAVNDKGDVLMWGNGYAPETKQPEPTLTGKNIEKVIISKDKIVALSKDKQVYTFPISKSYQQEGLKPTETSWIPGRSSTSDISYRIIKPELGYLERIKDIAAGREHALLLTSDGRVFSSAVAFTYPTRGQLGIPELTWTTRPTDKPVDTPHEITELKGKKVDQIAAGDYHSVVLTKDGEVYTFGDNVHGQLGFEYTPDTNFYGKPKLLLLTPLYPASTAKVTNINAGGMNTYFEVDKTDNESGRSSSEVLSCGTGIHGNLGNGRWTHMQGTPTKIKALSNMQEFDEATNKVQPIRLRDLSAGATHCAATMSTSTSSNEYGSDVLFWGNNEFYQLGTGKRNNSASPIYIQPLDGVPTEFAPKTEDAFTGSSNRADVGRASGLISSLGNQDETGNARVTIGDQVHRFQVANEGKVNGKGRAEQTVVCGRGNTAVYMKKV</sequence>
<dbReference type="Pfam" id="PF25390">
    <property type="entry name" value="WD40_RLD"/>
    <property type="match status" value="1"/>
</dbReference>
<dbReference type="SUPFAM" id="SSF50985">
    <property type="entry name" value="RCC1/BLIP-II"/>
    <property type="match status" value="1"/>
</dbReference>
<dbReference type="InterPro" id="IPR009091">
    <property type="entry name" value="RCC1/BLIP-II"/>
</dbReference>
<dbReference type="PROSITE" id="PS00626">
    <property type="entry name" value="RCC1_2"/>
    <property type="match status" value="2"/>
</dbReference>
<evidence type="ECO:0000313" key="4">
    <source>
        <dbReference type="EMBL" id="KAA8913916.1"/>
    </source>
</evidence>
<evidence type="ECO:0000259" key="3">
    <source>
        <dbReference type="Pfam" id="PF25390"/>
    </source>
</evidence>
<reference evidence="4 5" key="1">
    <citation type="submission" date="2019-09" db="EMBL/GenBank/DDBJ databases">
        <title>Draft genome of the ectomycorrhizal ascomycete Sphaerosporella brunnea.</title>
        <authorList>
            <consortium name="DOE Joint Genome Institute"/>
            <person name="Benucci G.M."/>
            <person name="Marozzi G."/>
            <person name="Antonielli L."/>
            <person name="Sanchez S."/>
            <person name="Marco P."/>
            <person name="Wang X."/>
            <person name="Falini L.B."/>
            <person name="Barry K."/>
            <person name="Haridas S."/>
            <person name="Lipzen A."/>
            <person name="Labutti K."/>
            <person name="Grigoriev I.V."/>
            <person name="Murat C."/>
            <person name="Martin F."/>
            <person name="Albertini E."/>
            <person name="Donnini D."/>
            <person name="Bonito G."/>
        </authorList>
    </citation>
    <scope>NUCLEOTIDE SEQUENCE [LARGE SCALE GENOMIC DNA]</scope>
    <source>
        <strain evidence="4 5">Sb_GMNB300</strain>
    </source>
</reference>
<dbReference type="Gene3D" id="2.130.10.30">
    <property type="entry name" value="Regulator of chromosome condensation 1/beta-lactamase-inhibitor protein II"/>
    <property type="match status" value="1"/>
</dbReference>
<evidence type="ECO:0000256" key="2">
    <source>
        <dbReference type="PROSITE-ProRule" id="PRU00235"/>
    </source>
</evidence>
<dbReference type="GO" id="GO:0005743">
    <property type="term" value="C:mitochondrial inner membrane"/>
    <property type="evidence" value="ECO:0007669"/>
    <property type="project" value="TreeGrafter"/>
</dbReference>
<dbReference type="GO" id="GO:0034551">
    <property type="term" value="P:mitochondrial respiratory chain complex III assembly"/>
    <property type="evidence" value="ECO:0007669"/>
    <property type="project" value="TreeGrafter"/>
</dbReference>
<dbReference type="EMBL" id="VXIS01000011">
    <property type="protein sequence ID" value="KAA8913916.1"/>
    <property type="molecule type" value="Genomic_DNA"/>
</dbReference>
<dbReference type="Proteomes" id="UP000326924">
    <property type="component" value="Unassembled WGS sequence"/>
</dbReference>
<evidence type="ECO:0000313" key="5">
    <source>
        <dbReference type="Proteomes" id="UP000326924"/>
    </source>
</evidence>
<dbReference type="PANTHER" id="PTHR47563:SF1">
    <property type="entry name" value="PROTEIN FMP25, MITOCHONDRIAL"/>
    <property type="match status" value="1"/>
</dbReference>
<feature type="repeat" description="RCC1" evidence="2">
    <location>
        <begin position="390"/>
        <end position="455"/>
    </location>
</feature>
<dbReference type="AlphaFoldDB" id="A0A5J5F9T2"/>
<gene>
    <name evidence="4" type="ORF">FN846DRAFT_902531</name>
</gene>
<name>A0A5J5F9T2_9PEZI</name>
<dbReference type="PRINTS" id="PR00633">
    <property type="entry name" value="RCCNDNSATION"/>
</dbReference>
<dbReference type="FunCoup" id="A0A5J5F9T2">
    <property type="interactions" value="18"/>
</dbReference>
<feature type="repeat" description="RCC1" evidence="2">
    <location>
        <begin position="257"/>
        <end position="320"/>
    </location>
</feature>
<accession>A0A5J5F9T2</accession>
<keyword evidence="1" id="KW-0677">Repeat</keyword>
<dbReference type="InParanoid" id="A0A5J5F9T2"/>
<feature type="repeat" description="RCC1" evidence="2">
    <location>
        <begin position="321"/>
        <end position="380"/>
    </location>
</feature>
<dbReference type="PANTHER" id="PTHR47563">
    <property type="entry name" value="PROTEIN FMP25, MITOCHONDRIAL"/>
    <property type="match status" value="1"/>
</dbReference>
<dbReference type="InterPro" id="IPR058923">
    <property type="entry name" value="RCC1-like_dom"/>
</dbReference>
<proteinExistence type="predicted"/>
<dbReference type="OrthoDB" id="10256179at2759"/>